<accession>A0A6B9XVW0</accession>
<evidence type="ECO:0000313" key="1">
    <source>
        <dbReference type="EMBL" id="QHR91402.1"/>
    </source>
</evidence>
<gene>
    <name evidence="1" type="primary">orf05468</name>
    <name evidence="1" type="ORF">Q903MT_gene5436</name>
</gene>
<dbReference type="AlphaFoldDB" id="A0A6B9XVW0"/>
<dbReference type="EMBL" id="MK697702">
    <property type="protein sequence ID" value="QHR91402.1"/>
    <property type="molecule type" value="Genomic_DNA"/>
</dbReference>
<geneLocation type="mitochondrion" evidence="1"/>
<name>A0A6B9XVW0_PICSI</name>
<sequence length="88" mass="9465">MEPSLRWLGLTTSSVGSLVGGSAFTTQVCQPFSRTNNLCPPPTIYPTICWFGLERGLGTLSTTSQQTKSLSIYQGEQGECCRGINSIC</sequence>
<keyword evidence="1" id="KW-0496">Mitochondrion</keyword>
<reference evidence="1" key="1">
    <citation type="submission" date="2019-03" db="EMBL/GenBank/DDBJ databases">
        <title>Largest Complete Mitochondrial Genome of a Gymnosperm, Sitka Spruce (Picea sitchensis), Indicates Complex Physical Structure.</title>
        <authorList>
            <person name="Jackman S.D."/>
            <person name="Coombe L."/>
            <person name="Warren R."/>
            <person name="Kirk H."/>
            <person name="Trinh E."/>
            <person name="McLeod T."/>
            <person name="Pleasance S."/>
            <person name="Pandoh P."/>
            <person name="Zhao Y."/>
            <person name="Coope R."/>
            <person name="Bousquet J."/>
            <person name="Bohlmann J.C."/>
            <person name="Jones S.J.M."/>
            <person name="Birol I."/>
        </authorList>
    </citation>
    <scope>NUCLEOTIDE SEQUENCE</scope>
    <source>
        <strain evidence="1">Q903</strain>
    </source>
</reference>
<organism evidence="1">
    <name type="scientific">Picea sitchensis</name>
    <name type="common">Sitka spruce</name>
    <name type="synonym">Pinus sitchensis</name>
    <dbReference type="NCBI Taxonomy" id="3332"/>
    <lineage>
        <taxon>Eukaryota</taxon>
        <taxon>Viridiplantae</taxon>
        <taxon>Streptophyta</taxon>
        <taxon>Embryophyta</taxon>
        <taxon>Tracheophyta</taxon>
        <taxon>Spermatophyta</taxon>
        <taxon>Pinopsida</taxon>
        <taxon>Pinidae</taxon>
        <taxon>Conifers I</taxon>
        <taxon>Pinales</taxon>
        <taxon>Pinaceae</taxon>
        <taxon>Picea</taxon>
    </lineage>
</organism>
<protein>
    <submittedName>
        <fullName evidence="1">Uncharacterized protein</fullName>
    </submittedName>
</protein>
<proteinExistence type="predicted"/>